<dbReference type="HOGENOM" id="CLU_2483862_0_0_1"/>
<sequence length="98" mass="10504">MKLAVTGCNGRVGRRVCKAALDAGHVVHGIDSVGPPTDLEHAVHPNFAFSRVDLRDYDTTVEALQGSDAVVQLAAIPTPTDYRVHTHNTYVRLPVGTS</sequence>
<dbReference type="AlphaFoldDB" id="A0A0C3S9F2"/>
<evidence type="ECO:0000259" key="1">
    <source>
        <dbReference type="Pfam" id="PF01370"/>
    </source>
</evidence>
<keyword evidence="3" id="KW-1185">Reference proteome</keyword>
<evidence type="ECO:0000313" key="3">
    <source>
        <dbReference type="Proteomes" id="UP000053257"/>
    </source>
</evidence>
<feature type="domain" description="NAD-dependent epimerase/dehydratase" evidence="1">
    <location>
        <begin position="4"/>
        <end position="84"/>
    </location>
</feature>
<reference evidence="2 3" key="1">
    <citation type="journal article" date="2014" name="PLoS Genet.">
        <title>Analysis of the Phlebiopsis gigantea genome, transcriptome and secretome provides insight into its pioneer colonization strategies of wood.</title>
        <authorList>
            <person name="Hori C."/>
            <person name="Ishida T."/>
            <person name="Igarashi K."/>
            <person name="Samejima M."/>
            <person name="Suzuki H."/>
            <person name="Master E."/>
            <person name="Ferreira P."/>
            <person name="Ruiz-Duenas F.J."/>
            <person name="Held B."/>
            <person name="Canessa P."/>
            <person name="Larrondo L.F."/>
            <person name="Schmoll M."/>
            <person name="Druzhinina I.S."/>
            <person name="Kubicek C.P."/>
            <person name="Gaskell J.A."/>
            <person name="Kersten P."/>
            <person name="St John F."/>
            <person name="Glasner J."/>
            <person name="Sabat G."/>
            <person name="Splinter BonDurant S."/>
            <person name="Syed K."/>
            <person name="Yadav J."/>
            <person name="Mgbeahuruike A.C."/>
            <person name="Kovalchuk A."/>
            <person name="Asiegbu F.O."/>
            <person name="Lackner G."/>
            <person name="Hoffmeister D."/>
            <person name="Rencoret J."/>
            <person name="Gutierrez A."/>
            <person name="Sun H."/>
            <person name="Lindquist E."/>
            <person name="Barry K."/>
            <person name="Riley R."/>
            <person name="Grigoriev I.V."/>
            <person name="Henrissat B."/>
            <person name="Kues U."/>
            <person name="Berka R.M."/>
            <person name="Martinez A.T."/>
            <person name="Covert S.F."/>
            <person name="Blanchette R.A."/>
            <person name="Cullen D."/>
        </authorList>
    </citation>
    <scope>NUCLEOTIDE SEQUENCE [LARGE SCALE GENOMIC DNA]</scope>
    <source>
        <strain evidence="2 3">11061_1 CR5-6</strain>
    </source>
</reference>
<organism evidence="2 3">
    <name type="scientific">Phlebiopsis gigantea (strain 11061_1 CR5-6)</name>
    <name type="common">White-rot fungus</name>
    <name type="synonym">Peniophora gigantea</name>
    <dbReference type="NCBI Taxonomy" id="745531"/>
    <lineage>
        <taxon>Eukaryota</taxon>
        <taxon>Fungi</taxon>
        <taxon>Dikarya</taxon>
        <taxon>Basidiomycota</taxon>
        <taxon>Agaricomycotina</taxon>
        <taxon>Agaricomycetes</taxon>
        <taxon>Polyporales</taxon>
        <taxon>Phanerochaetaceae</taxon>
        <taxon>Phlebiopsis</taxon>
    </lineage>
</organism>
<accession>A0A0C3S9F2</accession>
<evidence type="ECO:0000313" key="2">
    <source>
        <dbReference type="EMBL" id="KIP08242.1"/>
    </source>
</evidence>
<dbReference type="Proteomes" id="UP000053257">
    <property type="component" value="Unassembled WGS sequence"/>
</dbReference>
<proteinExistence type="predicted"/>
<protein>
    <recommendedName>
        <fullName evidence="1">NAD-dependent epimerase/dehydratase domain-containing protein</fullName>
    </recommendedName>
</protein>
<dbReference type="SUPFAM" id="SSF51735">
    <property type="entry name" value="NAD(P)-binding Rossmann-fold domains"/>
    <property type="match status" value="1"/>
</dbReference>
<dbReference type="Gene3D" id="3.40.50.720">
    <property type="entry name" value="NAD(P)-binding Rossmann-like Domain"/>
    <property type="match status" value="1"/>
</dbReference>
<dbReference type="EMBL" id="KN840483">
    <property type="protein sequence ID" value="KIP08242.1"/>
    <property type="molecule type" value="Genomic_DNA"/>
</dbReference>
<dbReference type="Pfam" id="PF01370">
    <property type="entry name" value="Epimerase"/>
    <property type="match status" value="1"/>
</dbReference>
<dbReference type="STRING" id="745531.A0A0C3S9F2"/>
<dbReference type="InterPro" id="IPR001509">
    <property type="entry name" value="Epimerase_deHydtase"/>
</dbReference>
<name>A0A0C3S9F2_PHLG1</name>
<dbReference type="OrthoDB" id="202470at2759"/>
<dbReference type="InterPro" id="IPR036291">
    <property type="entry name" value="NAD(P)-bd_dom_sf"/>
</dbReference>
<gene>
    <name evidence="2" type="ORF">PHLGIDRAFT_18992</name>
</gene>